<gene>
    <name evidence="3" type="ORF">V9T40_005281</name>
</gene>
<dbReference type="SUPFAM" id="SSF46934">
    <property type="entry name" value="UBA-like"/>
    <property type="match status" value="1"/>
</dbReference>
<dbReference type="PANTHER" id="PTHR20930">
    <property type="entry name" value="OVARIAN CARCINOMA ANTIGEN CA125-RELATED"/>
    <property type="match status" value="1"/>
</dbReference>
<dbReference type="Gene3D" id="2.60.40.10">
    <property type="entry name" value="Immunoglobulins"/>
    <property type="match status" value="1"/>
</dbReference>
<dbReference type="CDD" id="cd14947">
    <property type="entry name" value="NBR1_like"/>
    <property type="match status" value="1"/>
</dbReference>
<proteinExistence type="predicted"/>
<evidence type="ECO:0000313" key="3">
    <source>
        <dbReference type="EMBL" id="KAK7584318.1"/>
    </source>
</evidence>
<dbReference type="Pfam" id="PF14555">
    <property type="entry name" value="UBA_4"/>
    <property type="match status" value="1"/>
</dbReference>
<evidence type="ECO:0000313" key="4">
    <source>
        <dbReference type="Proteomes" id="UP001367676"/>
    </source>
</evidence>
<dbReference type="InterPro" id="IPR013783">
    <property type="entry name" value="Ig-like_fold"/>
</dbReference>
<protein>
    <recommendedName>
        <fullName evidence="2">Nbr1 FW domain-containing protein</fullName>
    </recommendedName>
</protein>
<dbReference type="AlphaFoldDB" id="A0AAN9THX0"/>
<name>A0AAN9THX0_9HEMI</name>
<sequence>METDNDPVDQNLLLQFTCLGTTDKDDLVKQFRELIDRVNDSTASFYLEMNNWNLQNAIWAFLDYGMTPSLPHMSLEESLKLSHLYPSKNCVMWWTVVNDGNEPWPRDVVLQYNGGNHFCSTQSVPLPNIVYPKQSTTLVVEFVTPSEPGWYHSTWRMRTAAGAYFGDILSLVFHVNNKLEDSEEDSLSDELAARMALVDRNSMEEEPSSASVNTFMNPAPGPSEVDGKNMQDQGDQEIS</sequence>
<comment type="caution">
    <text evidence="3">The sequence shown here is derived from an EMBL/GenBank/DDBJ whole genome shotgun (WGS) entry which is preliminary data.</text>
</comment>
<feature type="domain" description="Nbr1 FW" evidence="2">
    <location>
        <begin position="82"/>
        <end position="171"/>
    </location>
</feature>
<dbReference type="InterPro" id="IPR009060">
    <property type="entry name" value="UBA-like_sf"/>
</dbReference>
<dbReference type="CDD" id="cd14349">
    <property type="entry name" value="UBA_CF106"/>
    <property type="match status" value="1"/>
</dbReference>
<feature type="region of interest" description="Disordered" evidence="1">
    <location>
        <begin position="199"/>
        <end position="239"/>
    </location>
</feature>
<keyword evidence="4" id="KW-1185">Reference proteome</keyword>
<dbReference type="InterPro" id="IPR039517">
    <property type="entry name" value="C6orf106_UBA-like"/>
</dbReference>
<dbReference type="Gene3D" id="1.10.8.10">
    <property type="entry name" value="DNA helicase RuvA subunit, C-terminal domain"/>
    <property type="match status" value="1"/>
</dbReference>
<dbReference type="InterPro" id="IPR032350">
    <property type="entry name" value="Nbr1_FW"/>
</dbReference>
<evidence type="ECO:0000259" key="2">
    <source>
        <dbReference type="Pfam" id="PF16158"/>
    </source>
</evidence>
<dbReference type="Pfam" id="PF16158">
    <property type="entry name" value="N_BRCA1_IG"/>
    <property type="match status" value="1"/>
</dbReference>
<evidence type="ECO:0000256" key="1">
    <source>
        <dbReference type="SAM" id="MobiDB-lite"/>
    </source>
</evidence>
<dbReference type="Proteomes" id="UP001367676">
    <property type="component" value="Unassembled WGS sequence"/>
</dbReference>
<accession>A0AAN9THX0</accession>
<reference evidence="3 4" key="1">
    <citation type="submission" date="2024-03" db="EMBL/GenBank/DDBJ databases">
        <title>Adaptation during the transition from Ophiocordyceps entomopathogen to insect associate is accompanied by gene loss and intensified selection.</title>
        <authorList>
            <person name="Ward C.M."/>
            <person name="Onetto C.A."/>
            <person name="Borneman A.R."/>
        </authorList>
    </citation>
    <scope>NUCLEOTIDE SEQUENCE [LARGE SCALE GENOMIC DNA]</scope>
    <source>
        <strain evidence="3">AWRI1</strain>
        <tissue evidence="3">Single Adult Female</tissue>
    </source>
</reference>
<organism evidence="3 4">
    <name type="scientific">Parthenolecanium corni</name>
    <dbReference type="NCBI Taxonomy" id="536013"/>
    <lineage>
        <taxon>Eukaryota</taxon>
        <taxon>Metazoa</taxon>
        <taxon>Ecdysozoa</taxon>
        <taxon>Arthropoda</taxon>
        <taxon>Hexapoda</taxon>
        <taxon>Insecta</taxon>
        <taxon>Pterygota</taxon>
        <taxon>Neoptera</taxon>
        <taxon>Paraneoptera</taxon>
        <taxon>Hemiptera</taxon>
        <taxon>Sternorrhyncha</taxon>
        <taxon>Coccoidea</taxon>
        <taxon>Coccidae</taxon>
        <taxon>Parthenolecanium</taxon>
    </lineage>
</organism>
<dbReference type="EMBL" id="JBBCAQ010000032">
    <property type="protein sequence ID" value="KAK7584318.1"/>
    <property type="molecule type" value="Genomic_DNA"/>
</dbReference>
<dbReference type="PANTHER" id="PTHR20930:SF0">
    <property type="entry name" value="PROTEIN ILRUN"/>
    <property type="match status" value="1"/>
</dbReference>